<dbReference type="AlphaFoldDB" id="A0A8H3C4Q8"/>
<dbReference type="SMART" id="SM00320">
    <property type="entry name" value="WD40"/>
    <property type="match status" value="3"/>
</dbReference>
<dbReference type="InterPro" id="IPR036322">
    <property type="entry name" value="WD40_repeat_dom_sf"/>
</dbReference>
<dbReference type="InterPro" id="IPR051179">
    <property type="entry name" value="WD_repeat_multifunction"/>
</dbReference>
<keyword evidence="2" id="KW-0677">Repeat</keyword>
<name>A0A8H3C4Q8_9AGAM</name>
<reference evidence="4" key="1">
    <citation type="submission" date="2021-01" db="EMBL/GenBank/DDBJ databases">
        <authorList>
            <person name="Kaushik A."/>
        </authorList>
    </citation>
    <scope>NUCLEOTIDE SEQUENCE</scope>
    <source>
        <strain evidence="4">AG3-T5</strain>
    </source>
</reference>
<dbReference type="SUPFAM" id="SSF50978">
    <property type="entry name" value="WD40 repeat-like"/>
    <property type="match status" value="1"/>
</dbReference>
<dbReference type="PANTHER" id="PTHR19857">
    <property type="entry name" value="MITOCHONDRIAL DIVISION PROTEIN 1-RELATED"/>
    <property type="match status" value="1"/>
</dbReference>
<feature type="repeat" description="WD" evidence="3">
    <location>
        <begin position="220"/>
        <end position="253"/>
    </location>
</feature>
<dbReference type="InterPro" id="IPR019775">
    <property type="entry name" value="WD40_repeat_CS"/>
</dbReference>
<dbReference type="Pfam" id="PF00400">
    <property type="entry name" value="WD40"/>
    <property type="match status" value="1"/>
</dbReference>
<dbReference type="PROSITE" id="PS50294">
    <property type="entry name" value="WD_REPEATS_REGION"/>
    <property type="match status" value="1"/>
</dbReference>
<evidence type="ECO:0000256" key="3">
    <source>
        <dbReference type="PROSITE-ProRule" id="PRU00221"/>
    </source>
</evidence>
<comment type="caution">
    <text evidence="4">The sequence shown here is derived from an EMBL/GenBank/DDBJ whole genome shotgun (WGS) entry which is preliminary data.</text>
</comment>
<gene>
    <name evidence="4" type="ORF">RDB_LOCUS178830</name>
</gene>
<accession>A0A8H3C4Q8</accession>
<protein>
    <recommendedName>
        <fullName evidence="6">WD40 repeat-like protein</fullName>
    </recommendedName>
</protein>
<evidence type="ECO:0008006" key="6">
    <source>
        <dbReference type="Google" id="ProtNLM"/>
    </source>
</evidence>
<dbReference type="InterPro" id="IPR015943">
    <property type="entry name" value="WD40/YVTN_repeat-like_dom_sf"/>
</dbReference>
<evidence type="ECO:0000313" key="5">
    <source>
        <dbReference type="Proteomes" id="UP000663841"/>
    </source>
</evidence>
<organism evidence="4 5">
    <name type="scientific">Rhizoctonia solani</name>
    <dbReference type="NCBI Taxonomy" id="456999"/>
    <lineage>
        <taxon>Eukaryota</taxon>
        <taxon>Fungi</taxon>
        <taxon>Dikarya</taxon>
        <taxon>Basidiomycota</taxon>
        <taxon>Agaricomycotina</taxon>
        <taxon>Agaricomycetes</taxon>
        <taxon>Cantharellales</taxon>
        <taxon>Ceratobasidiaceae</taxon>
        <taxon>Rhizoctonia</taxon>
    </lineage>
</organism>
<evidence type="ECO:0000256" key="2">
    <source>
        <dbReference type="ARBA" id="ARBA00022737"/>
    </source>
</evidence>
<dbReference type="Gene3D" id="2.130.10.10">
    <property type="entry name" value="YVTN repeat-like/Quinoprotein amine dehydrogenase"/>
    <property type="match status" value="2"/>
</dbReference>
<keyword evidence="1 3" id="KW-0853">WD repeat</keyword>
<evidence type="ECO:0000313" key="4">
    <source>
        <dbReference type="EMBL" id="CAE6471858.1"/>
    </source>
</evidence>
<dbReference type="InterPro" id="IPR001680">
    <property type="entry name" value="WD40_rpt"/>
</dbReference>
<evidence type="ECO:0000256" key="1">
    <source>
        <dbReference type="ARBA" id="ARBA00022574"/>
    </source>
</evidence>
<dbReference type="PROSITE" id="PS50082">
    <property type="entry name" value="WD_REPEATS_2"/>
    <property type="match status" value="1"/>
</dbReference>
<dbReference type="PROSITE" id="PS00678">
    <property type="entry name" value="WD_REPEATS_1"/>
    <property type="match status" value="1"/>
</dbReference>
<dbReference type="EMBL" id="CAJMWW010000480">
    <property type="protein sequence ID" value="CAE6471858.1"/>
    <property type="molecule type" value="Genomic_DNA"/>
</dbReference>
<dbReference type="Proteomes" id="UP000663841">
    <property type="component" value="Unassembled WGS sequence"/>
</dbReference>
<sequence>MSSPISLPQVTVQTDALAAIGDVEQGIIENETIWVSCYDLSKPSVHGKVAVTISEEDRTQCAFNGSEGVECKRINNTIFHMSCPALHINNRAVHFPKHTLNLPEPTSTKTSSKLDRGINSLDLSTDGQIWVAGLGNGSVLIGASPIVTKKGATQLEGNFHKASVSTVRFINSSSGTKSRVLLGSEDFSLALAEFPTLSPPTSNGSHTSVTQALPPPSIRLTSHTRSVTSAQPLPCGKKAVSVGRDGTLRIWDLTPDYTSISRQIGMVRSTGDVAINYFALSSTPDSTTLAALALQSGHFDLVDVETRSTLFSSSAPGFHFTKNGSLDAIDICPLPASPHKYLLVTGSQRGVLSFYICAVGNTGVVTTSLGSCVRNGAGVSDVKFISSPNSSTDECPRVLVATNDGLSYQLQISQISNVSSLEFEVVAEYAGGADCSPVRSIAWHAGSNTVWMAGDDGVIWIY</sequence>
<proteinExistence type="predicted"/>